<dbReference type="GO" id="GO:0042742">
    <property type="term" value="P:defense response to bacterium"/>
    <property type="evidence" value="ECO:0007669"/>
    <property type="project" value="UniProtKB-KW"/>
</dbReference>
<protein>
    <recommendedName>
        <fullName evidence="4">Peptidoglycan hydrolase</fullName>
    </recommendedName>
</protein>
<dbReference type="PROSITE" id="PS51782">
    <property type="entry name" value="LYSM"/>
    <property type="match status" value="1"/>
</dbReference>
<evidence type="ECO:0000256" key="2">
    <source>
        <dbReference type="ARBA" id="ARBA00022638"/>
    </source>
</evidence>
<evidence type="ECO:0000313" key="8">
    <source>
        <dbReference type="Proteomes" id="UP000036867"/>
    </source>
</evidence>
<dbReference type="PATRIC" id="fig|263475.3.peg.3243"/>
<dbReference type="Pfam" id="PF01476">
    <property type="entry name" value="LysM"/>
    <property type="match status" value="1"/>
</dbReference>
<dbReference type="OrthoDB" id="977752at2"/>
<organism evidence="7 8">
    <name type="scientific">Viridibacillus arvi</name>
    <dbReference type="NCBI Taxonomy" id="263475"/>
    <lineage>
        <taxon>Bacteria</taxon>
        <taxon>Bacillati</taxon>
        <taxon>Bacillota</taxon>
        <taxon>Bacilli</taxon>
        <taxon>Bacillales</taxon>
        <taxon>Caryophanaceae</taxon>
        <taxon>Viridibacillus</taxon>
    </lineage>
</organism>
<keyword evidence="3" id="KW-0378">Hydrolase</keyword>
<dbReference type="PANTHER" id="PTHR33308:SF9">
    <property type="entry name" value="PEPTIDOGLYCAN HYDROLASE FLGJ"/>
    <property type="match status" value="1"/>
</dbReference>
<dbReference type="Proteomes" id="UP000036867">
    <property type="component" value="Unassembled WGS sequence"/>
</dbReference>
<keyword evidence="5" id="KW-0812">Transmembrane</keyword>
<feature type="transmembrane region" description="Helical" evidence="5">
    <location>
        <begin position="7"/>
        <end position="26"/>
    </location>
</feature>
<dbReference type="Gene3D" id="4.10.80.30">
    <property type="entry name" value="DNA polymerase, domain 6"/>
    <property type="match status" value="1"/>
</dbReference>
<name>A0A0M0LCJ2_9BACL</name>
<gene>
    <name evidence="7" type="ORF">AMD00_10160</name>
</gene>
<dbReference type="InterPro" id="IPR002901">
    <property type="entry name" value="MGlyc_endo_b_GlcNAc-like_dom"/>
</dbReference>
<dbReference type="PANTHER" id="PTHR33308">
    <property type="entry name" value="PEPTIDOGLYCAN HYDROLASE FLGJ"/>
    <property type="match status" value="1"/>
</dbReference>
<dbReference type="SMART" id="SM00047">
    <property type="entry name" value="LYZ2"/>
    <property type="match status" value="1"/>
</dbReference>
<accession>A0A0M0LCJ2</accession>
<dbReference type="Gene3D" id="1.10.530.10">
    <property type="match status" value="1"/>
</dbReference>
<dbReference type="CDD" id="cd00118">
    <property type="entry name" value="LysM"/>
    <property type="match status" value="1"/>
</dbReference>
<dbReference type="GO" id="GO:0031640">
    <property type="term" value="P:killing of cells of another organism"/>
    <property type="evidence" value="ECO:0007669"/>
    <property type="project" value="UniProtKB-KW"/>
</dbReference>
<dbReference type="InterPro" id="IPR018392">
    <property type="entry name" value="LysM"/>
</dbReference>
<proteinExistence type="predicted"/>
<dbReference type="GO" id="GO:0004040">
    <property type="term" value="F:amidase activity"/>
    <property type="evidence" value="ECO:0007669"/>
    <property type="project" value="InterPro"/>
</dbReference>
<reference evidence="8" key="1">
    <citation type="submission" date="2015-08" db="EMBL/GenBank/DDBJ databases">
        <title>Fjat-10028 dsm 16317.</title>
        <authorList>
            <person name="Liu B."/>
            <person name="Wang J."/>
            <person name="Zhu Y."/>
            <person name="Liu G."/>
            <person name="Chen Q."/>
            <person name="Chen Z."/>
            <person name="Lan J."/>
            <person name="Che J."/>
            <person name="Ge C."/>
            <person name="Shi H."/>
            <person name="Pan Z."/>
            <person name="Liu X."/>
        </authorList>
    </citation>
    <scope>NUCLEOTIDE SEQUENCE [LARGE SCALE GENOMIC DNA]</scope>
    <source>
        <strain evidence="8">DSM 16317</strain>
    </source>
</reference>
<evidence type="ECO:0000256" key="4">
    <source>
        <dbReference type="ARBA" id="ARBA00032108"/>
    </source>
</evidence>
<feature type="domain" description="LysM" evidence="6">
    <location>
        <begin position="207"/>
        <end position="252"/>
    </location>
</feature>
<dbReference type="GeneID" id="301136461"/>
<evidence type="ECO:0000256" key="3">
    <source>
        <dbReference type="ARBA" id="ARBA00022801"/>
    </source>
</evidence>
<dbReference type="AlphaFoldDB" id="A0A0M0LCJ2"/>
<evidence type="ECO:0000256" key="1">
    <source>
        <dbReference type="ARBA" id="ARBA00022529"/>
    </source>
</evidence>
<dbReference type="Pfam" id="PF01832">
    <property type="entry name" value="Glucosaminidase"/>
    <property type="match status" value="1"/>
</dbReference>
<sequence length="255" mass="28728">MKLLAKLLTGMIVFFAIIGIGIYVLVQQFENSNDDSEPEYVEETKSVEEFIGSISETARTLAAENDLYASVMIAQATLESQYGQSGLGSSPNNNLFGIKGKYKNDSVKLATSEDDGKGNMTTVMAEFRKYPSYEESLKDYVRLLRNGLSWNKKFYTGVFKSNTKSYKDATKHLTGSYATDSKYNKKLNKLIAEYDLTQYDKPVKNKTTIKVADGDSLNHIAETYNVNVNVTSIKQWNKLNTENIEPGQQLEIFQY</sequence>
<evidence type="ECO:0000256" key="5">
    <source>
        <dbReference type="SAM" id="Phobius"/>
    </source>
</evidence>
<dbReference type="SUPFAM" id="SSF54106">
    <property type="entry name" value="LysM domain"/>
    <property type="match status" value="1"/>
</dbReference>
<evidence type="ECO:0000259" key="6">
    <source>
        <dbReference type="PROSITE" id="PS51782"/>
    </source>
</evidence>
<keyword evidence="5" id="KW-0472">Membrane</keyword>
<dbReference type="InterPro" id="IPR051056">
    <property type="entry name" value="Glycosyl_Hydrolase_73"/>
</dbReference>
<keyword evidence="8" id="KW-1185">Reference proteome</keyword>
<dbReference type="SMART" id="SM00257">
    <property type="entry name" value="LysM"/>
    <property type="match status" value="1"/>
</dbReference>
<evidence type="ECO:0000313" key="7">
    <source>
        <dbReference type="EMBL" id="KOO48785.1"/>
    </source>
</evidence>
<keyword evidence="2" id="KW-0081">Bacteriolytic enzyme</keyword>
<dbReference type="EMBL" id="LILB01000005">
    <property type="protein sequence ID" value="KOO48785.1"/>
    <property type="molecule type" value="Genomic_DNA"/>
</dbReference>
<keyword evidence="5" id="KW-1133">Transmembrane helix</keyword>
<dbReference type="RefSeq" id="WP_053416968.1">
    <property type="nucleotide sequence ID" value="NZ_LILB01000005.1"/>
</dbReference>
<comment type="caution">
    <text evidence="7">The sequence shown here is derived from an EMBL/GenBank/DDBJ whole genome shotgun (WGS) entry which is preliminary data.</text>
</comment>
<keyword evidence="1" id="KW-0929">Antimicrobial</keyword>
<dbReference type="Gene3D" id="3.10.350.10">
    <property type="entry name" value="LysM domain"/>
    <property type="match status" value="1"/>
</dbReference>
<dbReference type="InterPro" id="IPR036779">
    <property type="entry name" value="LysM_dom_sf"/>
</dbReference>